<dbReference type="PANTHER" id="PTHR13748:SF62">
    <property type="entry name" value="COBW DOMAIN-CONTAINING PROTEIN"/>
    <property type="match status" value="1"/>
</dbReference>
<dbReference type="Gene3D" id="3.40.50.300">
    <property type="entry name" value="P-loop containing nucleotide triphosphate hydrolases"/>
    <property type="match status" value="1"/>
</dbReference>
<dbReference type="PANTHER" id="PTHR13748">
    <property type="entry name" value="COBW-RELATED"/>
    <property type="match status" value="1"/>
</dbReference>
<dbReference type="HOGENOM" id="CLU_017452_5_2_9"/>
<proteinExistence type="predicted"/>
<organism evidence="3 4">
    <name type="scientific">Ruminococcus callidus ATCC 27760</name>
    <dbReference type="NCBI Taxonomy" id="411473"/>
    <lineage>
        <taxon>Bacteria</taxon>
        <taxon>Bacillati</taxon>
        <taxon>Bacillota</taxon>
        <taxon>Clostridia</taxon>
        <taxon>Eubacteriales</taxon>
        <taxon>Oscillospiraceae</taxon>
        <taxon>Ruminococcus</taxon>
    </lineage>
</organism>
<feature type="region of interest" description="Disordered" evidence="1">
    <location>
        <begin position="213"/>
        <end position="239"/>
    </location>
</feature>
<dbReference type="SUPFAM" id="SSF52540">
    <property type="entry name" value="P-loop containing nucleoside triphosphate hydrolases"/>
    <property type="match status" value="1"/>
</dbReference>
<dbReference type="eggNOG" id="COG0523">
    <property type="taxonomic scope" value="Bacteria"/>
</dbReference>
<feature type="domain" description="CobW/HypB/UreG nucleotide-binding" evidence="2">
    <location>
        <begin position="4"/>
        <end position="178"/>
    </location>
</feature>
<dbReference type="STRING" id="411473.RUMCAL_01339"/>
<dbReference type="Pfam" id="PF02492">
    <property type="entry name" value="cobW"/>
    <property type="match status" value="1"/>
</dbReference>
<dbReference type="EMBL" id="AWVF01000174">
    <property type="protein sequence ID" value="ERJ96308.1"/>
    <property type="molecule type" value="Genomic_DNA"/>
</dbReference>
<protein>
    <submittedName>
        <fullName evidence="3">CobW/P47K family protein</fullName>
    </submittedName>
</protein>
<evidence type="ECO:0000313" key="4">
    <source>
        <dbReference type="Proteomes" id="UP000016662"/>
    </source>
</evidence>
<dbReference type="InterPro" id="IPR051316">
    <property type="entry name" value="Zinc-reg_GTPase_activator"/>
</dbReference>
<dbReference type="GO" id="GO:0005737">
    <property type="term" value="C:cytoplasm"/>
    <property type="evidence" value="ECO:0007669"/>
    <property type="project" value="TreeGrafter"/>
</dbReference>
<keyword evidence="4" id="KW-1185">Reference proteome</keyword>
<sequence length="239" mass="26787">MTKITIFSGFLGAGKTTLIQKLIQEGYVGEKLVLIENEFGEIGIDGGFLQDAGVEITEMNSGCICCSLVGDFGKALEKVLEQYHPDRILIEPSGVGKLSDVIRAVQNIHAHDVELDGFTTVVDAKKCKMYQKNFGEFFNNQITYASCLILSHTAGLSQEKLDDCVRRLRTCNEKAPVVTTDWAELTGKQLVEAMTQKNTLDDELQELLAEAAAHDHHHHDHDHEEHEHHHHHDHDEHDE</sequence>
<dbReference type="RefSeq" id="WP_021682824.1">
    <property type="nucleotide sequence ID" value="NZ_KI260448.1"/>
</dbReference>
<dbReference type="CDD" id="cd03112">
    <property type="entry name" value="CobW-like"/>
    <property type="match status" value="1"/>
</dbReference>
<dbReference type="AlphaFoldDB" id="U2MAH0"/>
<evidence type="ECO:0000313" key="3">
    <source>
        <dbReference type="EMBL" id="ERJ96308.1"/>
    </source>
</evidence>
<evidence type="ECO:0000259" key="2">
    <source>
        <dbReference type="Pfam" id="PF02492"/>
    </source>
</evidence>
<dbReference type="InterPro" id="IPR003495">
    <property type="entry name" value="CobW/HypB/UreG_nucleotide-bd"/>
</dbReference>
<comment type="caution">
    <text evidence="3">The sequence shown here is derived from an EMBL/GenBank/DDBJ whole genome shotgun (WGS) entry which is preliminary data.</text>
</comment>
<gene>
    <name evidence="3" type="ORF">RUMCAL_01339</name>
</gene>
<feature type="non-terminal residue" evidence="3">
    <location>
        <position position="239"/>
    </location>
</feature>
<dbReference type="InterPro" id="IPR027417">
    <property type="entry name" value="P-loop_NTPase"/>
</dbReference>
<evidence type="ECO:0000256" key="1">
    <source>
        <dbReference type="SAM" id="MobiDB-lite"/>
    </source>
</evidence>
<name>U2MAH0_9FIRM</name>
<dbReference type="Proteomes" id="UP000016662">
    <property type="component" value="Unassembled WGS sequence"/>
</dbReference>
<accession>U2MAH0</accession>
<reference evidence="3 4" key="1">
    <citation type="submission" date="2013-07" db="EMBL/GenBank/DDBJ databases">
        <authorList>
            <person name="Weinstock G."/>
            <person name="Sodergren E."/>
            <person name="Wylie T."/>
            <person name="Fulton L."/>
            <person name="Fulton R."/>
            <person name="Fronick C."/>
            <person name="O'Laughlin M."/>
            <person name="Godfrey J."/>
            <person name="Miner T."/>
            <person name="Herter B."/>
            <person name="Appelbaum E."/>
            <person name="Cordes M."/>
            <person name="Lek S."/>
            <person name="Wollam A."/>
            <person name="Pepin K.H."/>
            <person name="Palsikar V.B."/>
            <person name="Mitreva M."/>
            <person name="Wilson R.K."/>
        </authorList>
    </citation>
    <scope>NUCLEOTIDE SEQUENCE [LARGE SCALE GENOMIC DNA]</scope>
    <source>
        <strain evidence="3 4">ATCC 27760</strain>
    </source>
</reference>